<reference evidence="1" key="1">
    <citation type="journal article" date="2015" name="Int. J. Syst. Evol. Microbiol.">
        <title>Rhizobium alvei sp. nov., isolated from a freshwater river.</title>
        <authorList>
            <person name="Sheu S.Y."/>
            <person name="Huang H.W."/>
            <person name="Young C.C."/>
            <person name="Chen W.M."/>
        </authorList>
    </citation>
    <scope>NUCLEOTIDE SEQUENCE</scope>
    <source>
        <strain evidence="1">TNR-22</strain>
    </source>
</reference>
<sequence length="167" mass="19227">MNALVQYRTLARVKSLREQKALEALQKARREELEGERKVERLTEQLAESARTLPDRIHALFQEIIGTPVALDDIDDVKYRATLLEEEHQKIADRKARAEHTLLSLRERTRAALAAYKAAQIDREKYDDLIRDLKVEMLAAATAAEEVEVEDLFSRPRMMSGRKEATQ</sequence>
<evidence type="ECO:0000313" key="1">
    <source>
        <dbReference type="EMBL" id="MDO6966472.1"/>
    </source>
</evidence>
<name>A0ABT8YSZ6_9HYPH</name>
<dbReference type="RefSeq" id="WP_304378400.1">
    <property type="nucleotide sequence ID" value="NZ_JAUOZU010000018.1"/>
</dbReference>
<dbReference type="InterPro" id="IPR053716">
    <property type="entry name" value="Flag_assembly_chemotaxis_eff"/>
</dbReference>
<gene>
    <name evidence="1" type="ORF">Q4481_21165</name>
</gene>
<accession>A0ABT8YSZ6</accession>
<dbReference type="InterPro" id="IPR009929">
    <property type="entry name" value="T3SS_YscO"/>
</dbReference>
<keyword evidence="2" id="KW-1185">Reference proteome</keyword>
<proteinExistence type="predicted"/>
<evidence type="ECO:0000313" key="2">
    <source>
        <dbReference type="Proteomes" id="UP001174932"/>
    </source>
</evidence>
<comment type="caution">
    <text evidence="1">The sequence shown here is derived from an EMBL/GenBank/DDBJ whole genome shotgun (WGS) entry which is preliminary data.</text>
</comment>
<dbReference type="EMBL" id="JAUOZU010000018">
    <property type="protein sequence ID" value="MDO6966472.1"/>
    <property type="molecule type" value="Genomic_DNA"/>
</dbReference>
<dbReference type="Gene3D" id="1.10.287.1700">
    <property type="match status" value="1"/>
</dbReference>
<organism evidence="1 2">
    <name type="scientific">Rhizobium alvei</name>
    <dbReference type="NCBI Taxonomy" id="1132659"/>
    <lineage>
        <taxon>Bacteria</taxon>
        <taxon>Pseudomonadati</taxon>
        <taxon>Pseudomonadota</taxon>
        <taxon>Alphaproteobacteria</taxon>
        <taxon>Hyphomicrobiales</taxon>
        <taxon>Rhizobiaceae</taxon>
        <taxon>Rhizobium/Agrobacterium group</taxon>
        <taxon>Rhizobium</taxon>
    </lineage>
</organism>
<dbReference type="Proteomes" id="UP001174932">
    <property type="component" value="Unassembled WGS sequence"/>
</dbReference>
<protein>
    <submittedName>
        <fullName evidence="1">YscO family type III secretion system apparatus protein</fullName>
    </submittedName>
</protein>
<dbReference type="Pfam" id="PF07321">
    <property type="entry name" value="YscO"/>
    <property type="match status" value="1"/>
</dbReference>
<reference evidence="1" key="2">
    <citation type="submission" date="2023-07" db="EMBL/GenBank/DDBJ databases">
        <authorList>
            <person name="Shen H."/>
        </authorList>
    </citation>
    <scope>NUCLEOTIDE SEQUENCE</scope>
    <source>
        <strain evidence="1">TNR-22</strain>
    </source>
</reference>